<evidence type="ECO:0008006" key="3">
    <source>
        <dbReference type="Google" id="ProtNLM"/>
    </source>
</evidence>
<name>A0ABW4MEW7_9SPHN</name>
<reference evidence="2" key="1">
    <citation type="journal article" date="2019" name="Int. J. Syst. Evol. Microbiol.">
        <title>The Global Catalogue of Microorganisms (GCM) 10K type strain sequencing project: providing services to taxonomists for standard genome sequencing and annotation.</title>
        <authorList>
            <consortium name="The Broad Institute Genomics Platform"/>
            <consortium name="The Broad Institute Genome Sequencing Center for Infectious Disease"/>
            <person name="Wu L."/>
            <person name="Ma J."/>
        </authorList>
    </citation>
    <scope>NUCLEOTIDE SEQUENCE [LARGE SCALE GENOMIC DNA]</scope>
    <source>
        <strain evidence="2">CGMCC 1.12449</strain>
    </source>
</reference>
<comment type="caution">
    <text evidence="1">The sequence shown here is derived from an EMBL/GenBank/DDBJ whole genome shotgun (WGS) entry which is preliminary data.</text>
</comment>
<evidence type="ECO:0000313" key="2">
    <source>
        <dbReference type="Proteomes" id="UP001597215"/>
    </source>
</evidence>
<proteinExistence type="predicted"/>
<organism evidence="1 2">
    <name type="scientific">Sphingorhabdus buctiana</name>
    <dbReference type="NCBI Taxonomy" id="1508805"/>
    <lineage>
        <taxon>Bacteria</taxon>
        <taxon>Pseudomonadati</taxon>
        <taxon>Pseudomonadota</taxon>
        <taxon>Alphaproteobacteria</taxon>
        <taxon>Sphingomonadales</taxon>
        <taxon>Sphingomonadaceae</taxon>
        <taxon>Sphingorhabdus</taxon>
    </lineage>
</organism>
<evidence type="ECO:0000313" key="1">
    <source>
        <dbReference type="EMBL" id="MFD1767447.1"/>
    </source>
</evidence>
<gene>
    <name evidence="1" type="ORF">ACFSAG_11420</name>
</gene>
<keyword evidence="2" id="KW-1185">Reference proteome</keyword>
<accession>A0ABW4MEW7</accession>
<dbReference type="Proteomes" id="UP001597215">
    <property type="component" value="Unassembled WGS sequence"/>
</dbReference>
<dbReference type="EMBL" id="JBHUEL010000010">
    <property type="protein sequence ID" value="MFD1767447.1"/>
    <property type="molecule type" value="Genomic_DNA"/>
</dbReference>
<sequence>MLMFPTLLLMATPNPPIPISEEQMRDIGCVATIALAVGERPDLAQPGKRRSGIVGQRVMDMTGQPREVVALAMTEAAKAQSALQEPAEVRNDRIARCQAIMYGELAAADAASTPLPKPVPSK</sequence>
<protein>
    <recommendedName>
        <fullName evidence="3">UrcA family protein</fullName>
    </recommendedName>
</protein>
<dbReference type="RefSeq" id="WP_381514846.1">
    <property type="nucleotide sequence ID" value="NZ_JBHUEL010000010.1"/>
</dbReference>